<name>A0A1H1P424_9PSED</name>
<dbReference type="SUPFAM" id="SSF52540">
    <property type="entry name" value="P-loop containing nucleoside triphosphate hydrolases"/>
    <property type="match status" value="1"/>
</dbReference>
<evidence type="ECO:0000313" key="2">
    <source>
        <dbReference type="Proteomes" id="UP000199524"/>
    </source>
</evidence>
<dbReference type="PANTHER" id="PTHR13696">
    <property type="entry name" value="P-LOOP CONTAINING NUCLEOSIDE TRIPHOSPHATE HYDROLASE"/>
    <property type="match status" value="1"/>
</dbReference>
<gene>
    <name evidence="1" type="ORF">SAMN05216598_0390</name>
</gene>
<dbReference type="Pfam" id="PF06564">
    <property type="entry name" value="CBP_BcsQ"/>
    <property type="match status" value="1"/>
</dbReference>
<keyword evidence="2" id="KW-1185">Reference proteome</keyword>
<reference evidence="2" key="1">
    <citation type="submission" date="2016-10" db="EMBL/GenBank/DDBJ databases">
        <authorList>
            <person name="Varghese N."/>
            <person name="Submissions S."/>
        </authorList>
    </citation>
    <scope>NUCLEOTIDE SEQUENCE [LARGE SCALE GENOMIC DNA]</scope>
    <source>
        <strain evidence="2">ATCC 23835</strain>
    </source>
</reference>
<dbReference type="AlphaFoldDB" id="A0A1H1P424"/>
<sequence>MHLSDDIANLFKRFGGSAQDYLEVEPSYDYAEEAATQLIETLNALQPVAPVEPLSQAAVSAPIDIPDVPSPAVSAPPVSVAPVPAAVNATAVAPLATAVGVTSLSRLLAEIEQQREVSAVNAPAQAGERTVLKAKVIAMVSAKGGVGKSTLAAALASTLKRDGGRTLALDFDPQNALCLHLGGNDQWPGIAQDHSQQDWRRLLRDGFSASHCLAYGVVSEDERVDFESALRADPTWLARHLAGLELGERDTVIIDTPCGATAYLAQALAIADVAVVVTLADGASYSSLEQIDRLLTPYRQGERPLSCKYVINQLDTSRQFSLDVCEVLKRKIGNSLLGVVRQDHFLGEALAYERNPLAHTPSTRGCQDILDVAGALCELLMQGTQESHLS</sequence>
<evidence type="ECO:0000313" key="1">
    <source>
        <dbReference type="EMBL" id="SDS05962.1"/>
    </source>
</evidence>
<dbReference type="CDD" id="cd02042">
    <property type="entry name" value="ParAB_family"/>
    <property type="match status" value="1"/>
</dbReference>
<dbReference type="InterPro" id="IPR050678">
    <property type="entry name" value="DNA_Partitioning_ATPase"/>
</dbReference>
<dbReference type="GeneID" id="300205441"/>
<organism evidence="1 2">
    <name type="scientific">Pseudomonas asplenii</name>
    <dbReference type="NCBI Taxonomy" id="53407"/>
    <lineage>
        <taxon>Bacteria</taxon>
        <taxon>Pseudomonadati</taxon>
        <taxon>Pseudomonadota</taxon>
        <taxon>Gammaproteobacteria</taxon>
        <taxon>Pseudomonadales</taxon>
        <taxon>Pseudomonadaceae</taxon>
        <taxon>Pseudomonas</taxon>
    </lineage>
</organism>
<accession>A0A1H1P424</accession>
<dbReference type="RefSeq" id="WP_090202069.1">
    <property type="nucleotide sequence ID" value="NZ_LT629777.1"/>
</dbReference>
<dbReference type="Gene3D" id="3.40.50.300">
    <property type="entry name" value="P-loop containing nucleotide triphosphate hydrolases"/>
    <property type="match status" value="1"/>
</dbReference>
<dbReference type="Proteomes" id="UP000199524">
    <property type="component" value="Chromosome I"/>
</dbReference>
<proteinExistence type="predicted"/>
<dbReference type="InterPro" id="IPR027417">
    <property type="entry name" value="P-loop_NTPase"/>
</dbReference>
<dbReference type="NCBIfam" id="TIGR03371">
    <property type="entry name" value="cellulose_yhjQ"/>
    <property type="match status" value="1"/>
</dbReference>
<dbReference type="EMBL" id="LT629777">
    <property type="protein sequence ID" value="SDS05962.1"/>
    <property type="molecule type" value="Genomic_DNA"/>
</dbReference>
<protein>
    <submittedName>
        <fullName evidence="1">Cellulose synthase operon protein YhjQ</fullName>
    </submittedName>
</protein>
<dbReference type="InterPro" id="IPR017746">
    <property type="entry name" value="Cellulose_synthase_operon_BcsQ"/>
</dbReference>
<dbReference type="PANTHER" id="PTHR13696:SF52">
    <property type="entry name" value="PARA FAMILY PROTEIN CT_582"/>
    <property type="match status" value="1"/>
</dbReference>